<dbReference type="Proteomes" id="UP000295793">
    <property type="component" value="Unassembled WGS sequence"/>
</dbReference>
<organism evidence="1 2">
    <name type="scientific">Reinekea marinisedimentorum</name>
    <dbReference type="NCBI Taxonomy" id="230495"/>
    <lineage>
        <taxon>Bacteria</taxon>
        <taxon>Pseudomonadati</taxon>
        <taxon>Pseudomonadota</taxon>
        <taxon>Gammaproteobacteria</taxon>
        <taxon>Oceanospirillales</taxon>
        <taxon>Saccharospirillaceae</taxon>
        <taxon>Reinekea</taxon>
    </lineage>
</organism>
<dbReference type="SUPFAM" id="SSF75169">
    <property type="entry name" value="DsrEFH-like"/>
    <property type="match status" value="1"/>
</dbReference>
<comment type="caution">
    <text evidence="1">The sequence shown here is derived from an EMBL/GenBank/DDBJ whole genome shotgun (WGS) entry which is preliminary data.</text>
</comment>
<name>A0A4R3I8N2_9GAMM</name>
<sequence>MSFNLIIVKSPSYLGRSHLESIEALMSLGLFEIEHRVVFFESGISWLLTGQQPEQEKSIEKQLNALPMYGTENLYFVEEHAGQLFPGQQLNENTAAVTEDTLVSWMHGADHIEVFG</sequence>
<protein>
    <submittedName>
        <fullName evidence="1">Sulfur relay (Sulfurtransferase) DsrF/TusC family protein</fullName>
    </submittedName>
</protein>
<dbReference type="Gene3D" id="3.40.1260.10">
    <property type="entry name" value="DsrEFH-like"/>
    <property type="match status" value="1"/>
</dbReference>
<dbReference type="GO" id="GO:0016740">
    <property type="term" value="F:transferase activity"/>
    <property type="evidence" value="ECO:0007669"/>
    <property type="project" value="UniProtKB-KW"/>
</dbReference>
<gene>
    <name evidence="1" type="ORF">BCF53_103155</name>
</gene>
<keyword evidence="2" id="KW-1185">Reference proteome</keyword>
<reference evidence="1 2" key="1">
    <citation type="submission" date="2019-03" db="EMBL/GenBank/DDBJ databases">
        <title>Genomic Encyclopedia of Archaeal and Bacterial Type Strains, Phase II (KMG-II): from individual species to whole genera.</title>
        <authorList>
            <person name="Goeker M."/>
        </authorList>
    </citation>
    <scope>NUCLEOTIDE SEQUENCE [LARGE SCALE GENOMIC DNA]</scope>
    <source>
        <strain evidence="1 2">DSM 15388</strain>
    </source>
</reference>
<dbReference type="AlphaFoldDB" id="A0A4R3I8N2"/>
<dbReference type="OrthoDB" id="9789418at2"/>
<keyword evidence="1" id="KW-0808">Transferase</keyword>
<accession>A0A4R3I8N2</accession>
<proteinExistence type="predicted"/>
<dbReference type="InterPro" id="IPR027396">
    <property type="entry name" value="DsrEFH-like"/>
</dbReference>
<evidence type="ECO:0000313" key="2">
    <source>
        <dbReference type="Proteomes" id="UP000295793"/>
    </source>
</evidence>
<dbReference type="EMBL" id="SLZR01000003">
    <property type="protein sequence ID" value="TCS42494.1"/>
    <property type="molecule type" value="Genomic_DNA"/>
</dbReference>
<evidence type="ECO:0000313" key="1">
    <source>
        <dbReference type="EMBL" id="TCS42494.1"/>
    </source>
</evidence>